<organism evidence="1 2">
    <name type="scientific">candidate division TA06 bacterium SM23_40</name>
    <dbReference type="NCBI Taxonomy" id="1703774"/>
    <lineage>
        <taxon>Bacteria</taxon>
        <taxon>Bacteria division TA06</taxon>
    </lineage>
</organism>
<comment type="caution">
    <text evidence="1">The sequence shown here is derived from an EMBL/GenBank/DDBJ whole genome shotgun (WGS) entry which is preliminary data.</text>
</comment>
<dbReference type="EMBL" id="LJUI01000018">
    <property type="protein sequence ID" value="KPK70280.1"/>
    <property type="molecule type" value="Genomic_DNA"/>
</dbReference>
<name>A0A0S8GB00_UNCT6</name>
<accession>A0A0S8GB00</accession>
<protein>
    <submittedName>
        <fullName evidence="1">Uncharacterized protein</fullName>
    </submittedName>
</protein>
<evidence type="ECO:0000313" key="2">
    <source>
        <dbReference type="Proteomes" id="UP000051717"/>
    </source>
</evidence>
<dbReference type="Proteomes" id="UP000051717">
    <property type="component" value="Unassembled WGS sequence"/>
</dbReference>
<proteinExistence type="predicted"/>
<evidence type="ECO:0000313" key="1">
    <source>
        <dbReference type="EMBL" id="KPK70280.1"/>
    </source>
</evidence>
<dbReference type="AlphaFoldDB" id="A0A0S8GB00"/>
<reference evidence="1 2" key="1">
    <citation type="journal article" date="2015" name="Microbiome">
        <title>Genomic resolution of linkages in carbon, nitrogen, and sulfur cycling among widespread estuary sediment bacteria.</title>
        <authorList>
            <person name="Baker B.J."/>
            <person name="Lazar C.S."/>
            <person name="Teske A.P."/>
            <person name="Dick G.J."/>
        </authorList>
    </citation>
    <scope>NUCLEOTIDE SEQUENCE [LARGE SCALE GENOMIC DNA]</scope>
    <source>
        <strain evidence="1">SM23_40</strain>
    </source>
</reference>
<gene>
    <name evidence="1" type="ORF">AMJ82_03465</name>
</gene>
<sequence length="72" mass="7573">MLEDELHSGLIVLDPSLGQLAALAKLCSLPVVQWFSHGIDVPVDVDSLVRIDLPGAGSESSGRAGPAVIPWR</sequence>